<dbReference type="InterPro" id="IPR003594">
    <property type="entry name" value="HATPase_dom"/>
</dbReference>
<dbReference type="PROSITE" id="PS50109">
    <property type="entry name" value="HIS_KIN"/>
    <property type="match status" value="1"/>
</dbReference>
<feature type="transmembrane region" description="Helical" evidence="11">
    <location>
        <begin position="170"/>
        <end position="191"/>
    </location>
</feature>
<keyword evidence="5" id="KW-0808">Transferase</keyword>
<dbReference type="SMART" id="SM00387">
    <property type="entry name" value="HATPase_c"/>
    <property type="match status" value="1"/>
</dbReference>
<sequence>MKKRRRLTLATRMLILVFLPLWALSGVSIGIGTYYMAEQQTRKLKDDIKLIARAIRVPIGEAIDKGDLATVQRTLNAVFSIGQVYGASVYNKKGERIAAAGIARHDQDDNPLAKKMLKGGEDGDAYQHQAGRRVYSHFVPVNDGGAQLPIMIEVTRRASDFSTSVDRLAYWAWGSWGLVGLLTLIIVLLGYRQAAGRQMAQLTQVMGEVGRGQLKSRAQVKGATELAAIGEALNQMLDDIEAAQAAIEAHQAHEIALNRRLERQERMAALGRLVSGIAHELGAPLNVIDGRARRIAKSNHDEKSARELTAIRGQVGRLTRIVRQLLDFSRSGMQWQTVELRSLIDHALESVGYEQQGELPDYTIDIPDSFQVCVDRARFELALVNVLRNAVQAAHHHVGITARLQPVEKQWTLDIWDDGDGIDGELQAAQLLEPFFTTKPKGEGTGLGLAIVQNVVHDHGGQVVLLPSEQGGLRVSLVLPEEVPS</sequence>
<dbReference type="Pfam" id="PF02518">
    <property type="entry name" value="HATPase_c"/>
    <property type="match status" value="1"/>
</dbReference>
<dbReference type="InterPro" id="IPR005467">
    <property type="entry name" value="His_kinase_dom"/>
</dbReference>
<evidence type="ECO:0000256" key="6">
    <source>
        <dbReference type="ARBA" id="ARBA00022692"/>
    </source>
</evidence>
<dbReference type="SUPFAM" id="SSF47384">
    <property type="entry name" value="Homodimeric domain of signal transducing histidine kinase"/>
    <property type="match status" value="1"/>
</dbReference>
<dbReference type="Gene3D" id="6.10.340.10">
    <property type="match status" value="1"/>
</dbReference>
<dbReference type="Gene3D" id="3.30.565.10">
    <property type="entry name" value="Histidine kinase-like ATPase, C-terminal domain"/>
    <property type="match status" value="1"/>
</dbReference>
<evidence type="ECO:0000256" key="7">
    <source>
        <dbReference type="ARBA" id="ARBA00022777"/>
    </source>
</evidence>
<dbReference type="EMBL" id="JBHRSE010000061">
    <property type="protein sequence ID" value="MFC3024135.1"/>
    <property type="molecule type" value="Genomic_DNA"/>
</dbReference>
<comment type="caution">
    <text evidence="14">The sequence shown here is derived from an EMBL/GenBank/DDBJ whole genome shotgun (WGS) entry which is preliminary data.</text>
</comment>
<feature type="domain" description="Histidine kinase" evidence="12">
    <location>
        <begin position="276"/>
        <end position="483"/>
    </location>
</feature>
<organism evidence="14 15">
    <name type="scientific">Vibrio zhugei</name>
    <dbReference type="NCBI Taxonomy" id="2479546"/>
    <lineage>
        <taxon>Bacteria</taxon>
        <taxon>Pseudomonadati</taxon>
        <taxon>Pseudomonadota</taxon>
        <taxon>Gammaproteobacteria</taxon>
        <taxon>Vibrionales</taxon>
        <taxon>Vibrionaceae</taxon>
        <taxon>Vibrio</taxon>
    </lineage>
</organism>
<dbReference type="Pfam" id="PF00512">
    <property type="entry name" value="HisKA"/>
    <property type="match status" value="1"/>
</dbReference>
<evidence type="ECO:0000256" key="4">
    <source>
        <dbReference type="ARBA" id="ARBA00022553"/>
    </source>
</evidence>
<dbReference type="PANTHER" id="PTHR45436:SF5">
    <property type="entry name" value="SENSOR HISTIDINE KINASE TRCS"/>
    <property type="match status" value="1"/>
</dbReference>
<feature type="domain" description="HAMP" evidence="13">
    <location>
        <begin position="193"/>
        <end position="245"/>
    </location>
</feature>
<keyword evidence="14" id="KW-0547">Nucleotide-binding</keyword>
<accession>A0ABV7CCC7</accession>
<keyword evidence="10 11" id="KW-0472">Membrane</keyword>
<dbReference type="PANTHER" id="PTHR45436">
    <property type="entry name" value="SENSOR HISTIDINE KINASE YKOH"/>
    <property type="match status" value="1"/>
</dbReference>
<keyword evidence="14" id="KW-0067">ATP-binding</keyword>
<dbReference type="EC" id="2.7.13.3" evidence="3"/>
<dbReference type="SUPFAM" id="SSF55874">
    <property type="entry name" value="ATPase domain of HSP90 chaperone/DNA topoisomerase II/histidine kinase"/>
    <property type="match status" value="1"/>
</dbReference>
<dbReference type="Proteomes" id="UP001595384">
    <property type="component" value="Unassembled WGS sequence"/>
</dbReference>
<dbReference type="PROSITE" id="PS50885">
    <property type="entry name" value="HAMP"/>
    <property type="match status" value="1"/>
</dbReference>
<dbReference type="RefSeq" id="WP_164711778.1">
    <property type="nucleotide sequence ID" value="NZ_AP024912.1"/>
</dbReference>
<evidence type="ECO:0000256" key="8">
    <source>
        <dbReference type="ARBA" id="ARBA00022989"/>
    </source>
</evidence>
<evidence type="ECO:0000256" key="9">
    <source>
        <dbReference type="ARBA" id="ARBA00023012"/>
    </source>
</evidence>
<keyword evidence="8 11" id="KW-1133">Transmembrane helix</keyword>
<dbReference type="CDD" id="cd00082">
    <property type="entry name" value="HisKA"/>
    <property type="match status" value="1"/>
</dbReference>
<dbReference type="InterPro" id="IPR003660">
    <property type="entry name" value="HAMP_dom"/>
</dbReference>
<proteinExistence type="predicted"/>
<dbReference type="InterPro" id="IPR004358">
    <property type="entry name" value="Sig_transdc_His_kin-like_C"/>
</dbReference>
<evidence type="ECO:0000256" key="11">
    <source>
        <dbReference type="SAM" id="Phobius"/>
    </source>
</evidence>
<dbReference type="InterPro" id="IPR003661">
    <property type="entry name" value="HisK_dim/P_dom"/>
</dbReference>
<reference evidence="15" key="1">
    <citation type="journal article" date="2019" name="Int. J. Syst. Evol. Microbiol.">
        <title>The Global Catalogue of Microorganisms (GCM) 10K type strain sequencing project: providing services to taxonomists for standard genome sequencing and annotation.</title>
        <authorList>
            <consortium name="The Broad Institute Genomics Platform"/>
            <consortium name="The Broad Institute Genome Sequencing Center for Infectious Disease"/>
            <person name="Wu L."/>
            <person name="Ma J."/>
        </authorList>
    </citation>
    <scope>NUCLEOTIDE SEQUENCE [LARGE SCALE GENOMIC DNA]</scope>
    <source>
        <strain evidence="15">KCTC 62784</strain>
    </source>
</reference>
<evidence type="ECO:0000256" key="10">
    <source>
        <dbReference type="ARBA" id="ARBA00023136"/>
    </source>
</evidence>
<protein>
    <recommendedName>
        <fullName evidence="3">histidine kinase</fullName>
        <ecNumber evidence="3">2.7.13.3</ecNumber>
    </recommendedName>
</protein>
<evidence type="ECO:0000256" key="1">
    <source>
        <dbReference type="ARBA" id="ARBA00000085"/>
    </source>
</evidence>
<keyword evidence="4" id="KW-0597">Phosphoprotein</keyword>
<keyword evidence="9" id="KW-0902">Two-component regulatory system</keyword>
<dbReference type="SMART" id="SM00304">
    <property type="entry name" value="HAMP"/>
    <property type="match status" value="1"/>
</dbReference>
<keyword evidence="6 11" id="KW-0812">Transmembrane</keyword>
<dbReference type="InterPro" id="IPR036097">
    <property type="entry name" value="HisK_dim/P_sf"/>
</dbReference>
<dbReference type="PRINTS" id="PR00344">
    <property type="entry name" value="BCTRLSENSOR"/>
</dbReference>
<dbReference type="Pfam" id="PF00672">
    <property type="entry name" value="HAMP"/>
    <property type="match status" value="1"/>
</dbReference>
<gene>
    <name evidence="14" type="ORF">ACFODT_09865</name>
</gene>
<evidence type="ECO:0000259" key="12">
    <source>
        <dbReference type="PROSITE" id="PS50109"/>
    </source>
</evidence>
<name>A0ABV7CCC7_9VIBR</name>
<comment type="subcellular location">
    <subcellularLocation>
        <location evidence="2">Membrane</location>
    </subcellularLocation>
</comment>
<dbReference type="CDD" id="cd06225">
    <property type="entry name" value="HAMP"/>
    <property type="match status" value="1"/>
</dbReference>
<evidence type="ECO:0000313" key="15">
    <source>
        <dbReference type="Proteomes" id="UP001595384"/>
    </source>
</evidence>
<dbReference type="InterPro" id="IPR036890">
    <property type="entry name" value="HATPase_C_sf"/>
</dbReference>
<evidence type="ECO:0000259" key="13">
    <source>
        <dbReference type="PROSITE" id="PS50885"/>
    </source>
</evidence>
<dbReference type="SMART" id="SM00388">
    <property type="entry name" value="HisKA"/>
    <property type="match status" value="1"/>
</dbReference>
<evidence type="ECO:0000256" key="5">
    <source>
        <dbReference type="ARBA" id="ARBA00022679"/>
    </source>
</evidence>
<dbReference type="GO" id="GO:0005524">
    <property type="term" value="F:ATP binding"/>
    <property type="evidence" value="ECO:0007669"/>
    <property type="project" value="UniProtKB-KW"/>
</dbReference>
<keyword evidence="15" id="KW-1185">Reference proteome</keyword>
<dbReference type="Gene3D" id="1.10.287.130">
    <property type="match status" value="1"/>
</dbReference>
<evidence type="ECO:0000313" key="14">
    <source>
        <dbReference type="EMBL" id="MFC3024135.1"/>
    </source>
</evidence>
<dbReference type="InterPro" id="IPR050428">
    <property type="entry name" value="TCS_sensor_his_kinase"/>
</dbReference>
<evidence type="ECO:0000256" key="2">
    <source>
        <dbReference type="ARBA" id="ARBA00004370"/>
    </source>
</evidence>
<evidence type="ECO:0000256" key="3">
    <source>
        <dbReference type="ARBA" id="ARBA00012438"/>
    </source>
</evidence>
<comment type="catalytic activity">
    <reaction evidence="1">
        <text>ATP + protein L-histidine = ADP + protein N-phospho-L-histidine.</text>
        <dbReference type="EC" id="2.7.13.3"/>
    </reaction>
</comment>
<keyword evidence="7" id="KW-0418">Kinase</keyword>